<dbReference type="InterPro" id="IPR036204">
    <property type="entry name" value="ATP_synth_f6_sf_mt"/>
</dbReference>
<keyword evidence="11" id="KW-1185">Reference proteome</keyword>
<dbReference type="GO" id="GO:0015078">
    <property type="term" value="F:proton transmembrane transporter activity"/>
    <property type="evidence" value="ECO:0007669"/>
    <property type="project" value="InterPro"/>
</dbReference>
<dbReference type="OMA" id="SICAYST"/>
<proteinExistence type="inferred from homology"/>
<dbReference type="AlphaFoldDB" id="A0A8I6S5A6"/>
<organism evidence="10 11">
    <name type="scientific">Cimex lectularius</name>
    <name type="common">Bed bug</name>
    <name type="synonym">Acanthia lectularia</name>
    <dbReference type="NCBI Taxonomy" id="79782"/>
    <lineage>
        <taxon>Eukaryota</taxon>
        <taxon>Metazoa</taxon>
        <taxon>Ecdysozoa</taxon>
        <taxon>Arthropoda</taxon>
        <taxon>Hexapoda</taxon>
        <taxon>Insecta</taxon>
        <taxon>Pterygota</taxon>
        <taxon>Neoptera</taxon>
        <taxon>Paraneoptera</taxon>
        <taxon>Hemiptera</taxon>
        <taxon>Heteroptera</taxon>
        <taxon>Panheteroptera</taxon>
        <taxon>Cimicomorpha</taxon>
        <taxon>Cimicidae</taxon>
        <taxon>Cimex</taxon>
    </lineage>
</organism>
<evidence type="ECO:0000313" key="10">
    <source>
        <dbReference type="EnsemblMetazoa" id="XP_014256081.1"/>
    </source>
</evidence>
<evidence type="ECO:0000256" key="8">
    <source>
        <dbReference type="ARBA" id="ARBA00023128"/>
    </source>
</evidence>
<keyword evidence="8" id="KW-0496">Mitochondrion</keyword>
<dbReference type="Gene3D" id="1.10.246.110">
    <property type="entry name" value="Mitochondrial ATP synthase-coupling factor 6"/>
    <property type="match status" value="1"/>
</dbReference>
<dbReference type="InterPro" id="IPR008387">
    <property type="entry name" value="ATP_synth_f6_mt"/>
</dbReference>
<dbReference type="Proteomes" id="UP000494040">
    <property type="component" value="Unassembled WGS sequence"/>
</dbReference>
<evidence type="ECO:0000256" key="9">
    <source>
        <dbReference type="ARBA" id="ARBA00023136"/>
    </source>
</evidence>
<dbReference type="OrthoDB" id="8902296at2759"/>
<dbReference type="KEGG" id="clec:106670350"/>
<evidence type="ECO:0000256" key="5">
    <source>
        <dbReference type="ARBA" id="ARBA00022781"/>
    </source>
</evidence>
<dbReference type="PIRSF" id="PIRSF002455">
    <property type="entry name" value="ATP_synthase_coupling_factor_6"/>
    <property type="match status" value="1"/>
</dbReference>
<sequence length="105" mass="12022">MSATRLLHITNSVLRTEAIRNISAMPVMFAKATDPIQQLFLDKLRDYQRRSSGGKLVDPTPEIEKEWKQEMTKLAKQYGGSEGVDMTKFPDFKFKDVKLDPVSME</sequence>
<evidence type="ECO:0008006" key="12">
    <source>
        <dbReference type="Google" id="ProtNLM"/>
    </source>
</evidence>
<evidence type="ECO:0000256" key="7">
    <source>
        <dbReference type="ARBA" id="ARBA00023065"/>
    </source>
</evidence>
<dbReference type="FunFam" id="1.10.246.110:FF:000001">
    <property type="entry name" value="ATP synthase-coupling factor 6, mitochondrial"/>
    <property type="match status" value="1"/>
</dbReference>
<dbReference type="RefSeq" id="XP_014256081.1">
    <property type="nucleotide sequence ID" value="XM_014400595.1"/>
</dbReference>
<dbReference type="EnsemblMetazoa" id="XM_014400595.1">
    <property type="protein sequence ID" value="XP_014256081.1"/>
    <property type="gene ID" value="LOC106670350"/>
</dbReference>
<evidence type="ECO:0000256" key="2">
    <source>
        <dbReference type="ARBA" id="ARBA00007346"/>
    </source>
</evidence>
<evidence type="ECO:0000313" key="11">
    <source>
        <dbReference type="Proteomes" id="UP000494040"/>
    </source>
</evidence>
<evidence type="ECO:0000256" key="1">
    <source>
        <dbReference type="ARBA" id="ARBA00004273"/>
    </source>
</evidence>
<name>A0A8I6S5A6_CIMLE</name>
<evidence type="ECO:0000256" key="4">
    <source>
        <dbReference type="ARBA" id="ARBA00022547"/>
    </source>
</evidence>
<keyword evidence="6" id="KW-0999">Mitochondrion inner membrane</keyword>
<evidence type="ECO:0000256" key="3">
    <source>
        <dbReference type="ARBA" id="ARBA00022448"/>
    </source>
</evidence>
<protein>
    <recommendedName>
        <fullName evidence="12">ATP synthase-coupling factor 6, mitochondrial</fullName>
    </recommendedName>
</protein>
<evidence type="ECO:0000256" key="6">
    <source>
        <dbReference type="ARBA" id="ARBA00022792"/>
    </source>
</evidence>
<keyword evidence="4" id="KW-0138">CF(0)</keyword>
<reference evidence="10" key="1">
    <citation type="submission" date="2022-01" db="UniProtKB">
        <authorList>
            <consortium name="EnsemblMetazoa"/>
        </authorList>
    </citation>
    <scope>IDENTIFICATION</scope>
</reference>
<dbReference type="GeneID" id="106670350"/>
<dbReference type="GO" id="GO:0005743">
    <property type="term" value="C:mitochondrial inner membrane"/>
    <property type="evidence" value="ECO:0007669"/>
    <property type="project" value="UniProtKB-SubCell"/>
</dbReference>
<keyword evidence="7" id="KW-0406">Ion transport</keyword>
<comment type="similarity">
    <text evidence="2">Belongs to the eukaryotic ATPase subunit F6 family.</text>
</comment>
<accession>A0A8I6S5A6</accession>
<keyword evidence="3" id="KW-0813">Transport</keyword>
<keyword evidence="9" id="KW-0472">Membrane</keyword>
<dbReference type="GO" id="GO:0045259">
    <property type="term" value="C:proton-transporting ATP synthase complex"/>
    <property type="evidence" value="ECO:0007669"/>
    <property type="project" value="UniProtKB-KW"/>
</dbReference>
<dbReference type="Pfam" id="PF05511">
    <property type="entry name" value="ATP-synt_F6"/>
    <property type="match status" value="1"/>
</dbReference>
<dbReference type="PANTHER" id="PTHR12441:SF10">
    <property type="entry name" value="ATP SYNTHASE-COUPLING FACTOR 6, MITOCHONDRIAL"/>
    <property type="match status" value="1"/>
</dbReference>
<dbReference type="GO" id="GO:0015986">
    <property type="term" value="P:proton motive force-driven ATP synthesis"/>
    <property type="evidence" value="ECO:0007669"/>
    <property type="project" value="InterPro"/>
</dbReference>
<keyword evidence="5" id="KW-0375">Hydrogen ion transport</keyword>
<comment type="subcellular location">
    <subcellularLocation>
        <location evidence="1">Mitochondrion inner membrane</location>
    </subcellularLocation>
</comment>
<dbReference type="SUPFAM" id="SSF111357">
    <property type="entry name" value="Mitochondrial ATP synthase coupling factor 6"/>
    <property type="match status" value="1"/>
</dbReference>
<dbReference type="PANTHER" id="PTHR12441">
    <property type="entry name" value="ATP SYNTHASE COUPLING FACTOR 6, MITOCHONDRIAL"/>
    <property type="match status" value="1"/>
</dbReference>